<evidence type="ECO:0000256" key="2">
    <source>
        <dbReference type="ARBA" id="ARBA00022475"/>
    </source>
</evidence>
<feature type="transmembrane region" description="Helical" evidence="8">
    <location>
        <begin position="109"/>
        <end position="127"/>
    </location>
</feature>
<evidence type="ECO:0000256" key="7">
    <source>
        <dbReference type="ARBA" id="ARBA00038514"/>
    </source>
</evidence>
<keyword evidence="6 8" id="KW-0472">Membrane</keyword>
<dbReference type="CDD" id="cd17319">
    <property type="entry name" value="MFS_ExuT_GudP_like"/>
    <property type="match status" value="1"/>
</dbReference>
<accession>A0A447P3B1</accession>
<feature type="domain" description="Major facilitator superfamily (MFS) profile" evidence="9">
    <location>
        <begin position="16"/>
        <end position="417"/>
    </location>
</feature>
<dbReference type="EMBL" id="LR134148">
    <property type="protein sequence ID" value="VEA29784.1"/>
    <property type="molecule type" value="Genomic_DNA"/>
</dbReference>
<evidence type="ECO:0000256" key="8">
    <source>
        <dbReference type="SAM" id="Phobius"/>
    </source>
</evidence>
<proteinExistence type="inferred from homology"/>
<evidence type="ECO:0000256" key="3">
    <source>
        <dbReference type="ARBA" id="ARBA00022519"/>
    </source>
</evidence>
<dbReference type="InterPro" id="IPR020846">
    <property type="entry name" value="MFS_dom"/>
</dbReference>
<evidence type="ECO:0000256" key="4">
    <source>
        <dbReference type="ARBA" id="ARBA00022692"/>
    </source>
</evidence>
<keyword evidence="2" id="KW-1003">Cell membrane</keyword>
<dbReference type="AlphaFoldDB" id="A0A447P3B1"/>
<evidence type="ECO:0000256" key="6">
    <source>
        <dbReference type="ARBA" id="ARBA00023136"/>
    </source>
</evidence>
<keyword evidence="4 8" id="KW-0812">Transmembrane</keyword>
<comment type="similarity">
    <text evidence="7">Belongs to the major facilitator superfamily. Phthalate permease family.</text>
</comment>
<comment type="subcellular location">
    <subcellularLocation>
        <location evidence="1">Cell inner membrane</location>
        <topology evidence="1">Multi-pass membrane protein</topology>
    </subcellularLocation>
</comment>
<dbReference type="PANTHER" id="PTHR11662:SF399">
    <property type="entry name" value="FI19708P1-RELATED"/>
    <property type="match status" value="1"/>
</dbReference>
<evidence type="ECO:0000313" key="11">
    <source>
        <dbReference type="Proteomes" id="UP000273655"/>
    </source>
</evidence>
<dbReference type="SUPFAM" id="SSF103473">
    <property type="entry name" value="MFS general substrate transporter"/>
    <property type="match status" value="1"/>
</dbReference>
<dbReference type="PANTHER" id="PTHR11662">
    <property type="entry name" value="SOLUTE CARRIER FAMILY 17"/>
    <property type="match status" value="1"/>
</dbReference>
<gene>
    <name evidence="10" type="primary">gudP_1</name>
    <name evidence="10" type="ORF">NCTC8271_00012</name>
</gene>
<dbReference type="Pfam" id="PF07690">
    <property type="entry name" value="MFS_1"/>
    <property type="match status" value="1"/>
</dbReference>
<feature type="transmembrane region" description="Helical" evidence="8">
    <location>
        <begin position="374"/>
        <end position="391"/>
    </location>
</feature>
<evidence type="ECO:0000256" key="5">
    <source>
        <dbReference type="ARBA" id="ARBA00022989"/>
    </source>
</evidence>
<feature type="transmembrane region" description="Helical" evidence="8">
    <location>
        <begin position="174"/>
        <end position="194"/>
    </location>
</feature>
<dbReference type="Proteomes" id="UP000273655">
    <property type="component" value="Chromosome 1"/>
</dbReference>
<dbReference type="InterPro" id="IPR036259">
    <property type="entry name" value="MFS_trans_sf"/>
</dbReference>
<dbReference type="GO" id="GO:0005886">
    <property type="term" value="C:plasma membrane"/>
    <property type="evidence" value="ECO:0007669"/>
    <property type="project" value="UniProtKB-SubCell"/>
</dbReference>
<feature type="transmembrane region" description="Helical" evidence="8">
    <location>
        <begin position="86"/>
        <end position="103"/>
    </location>
</feature>
<dbReference type="GO" id="GO:0022857">
    <property type="term" value="F:transmembrane transporter activity"/>
    <property type="evidence" value="ECO:0007669"/>
    <property type="project" value="InterPro"/>
</dbReference>
<reference evidence="10 11" key="1">
    <citation type="submission" date="2018-12" db="EMBL/GenBank/DDBJ databases">
        <authorList>
            <consortium name="Pathogen Informatics"/>
        </authorList>
    </citation>
    <scope>NUCLEOTIDE SEQUENCE [LARGE SCALE GENOMIC DNA]</scope>
    <source>
        <strain evidence="10 11">NCTC8271</strain>
    </source>
</reference>
<evidence type="ECO:0000259" key="9">
    <source>
        <dbReference type="PROSITE" id="PS50850"/>
    </source>
</evidence>
<keyword evidence="5 8" id="KW-1133">Transmembrane helix</keyword>
<keyword evidence="3" id="KW-0997">Cell inner membrane</keyword>
<dbReference type="Gene3D" id="1.20.1250.20">
    <property type="entry name" value="MFS general substrate transporter like domains"/>
    <property type="match status" value="2"/>
</dbReference>
<dbReference type="InterPro" id="IPR050382">
    <property type="entry name" value="MFS_Na/Anion_cotransporter"/>
</dbReference>
<sequence length="417" mass="48320">MSMALTAPPGRKRFLIVACLFIGIFIAYLDRVNVSVLAANEPFLAYMGIEGMPLQIGMMMTVFLAAYGIANVVLSPLGDYLGPRKAMMLCILIWTIALIIGGVATSFALIIICRILLGIGEGFYYPLQSVFIKNWFPKQERGRANAAWIVGQSVAPAIAMPFFTWWIGTHGWRSNFFLCAALGLIPLWLLWRYVADKPEQLKGISEQELAYIKAGQETESASSSESFMLRVKPVITNYCYWLLVLWYLCLQCLYWGMITWLPTYLKSARGFSWAEMGWLASLPFVLSIFSKAAAGVFVDKIGRSAPILMVLMFFRRYQYLFRHNNRTQIYVSGTTLLRRRFLHDGYACCVDIITRDGVREIYFRRQRRNERRRERPVIIITSIYRFIYLYYRNLYRRLIMSGFHQRYRRGICIRFND</sequence>
<evidence type="ECO:0000313" key="10">
    <source>
        <dbReference type="EMBL" id="VEA29784.1"/>
    </source>
</evidence>
<feature type="transmembrane region" description="Helical" evidence="8">
    <location>
        <begin position="54"/>
        <end position="74"/>
    </location>
</feature>
<organism evidence="10 11">
    <name type="scientific">Salmonella enterica I</name>
    <dbReference type="NCBI Taxonomy" id="59201"/>
    <lineage>
        <taxon>Bacteria</taxon>
        <taxon>Pseudomonadati</taxon>
        <taxon>Pseudomonadota</taxon>
        <taxon>Gammaproteobacteria</taxon>
        <taxon>Enterobacterales</taxon>
        <taxon>Enterobacteriaceae</taxon>
        <taxon>Salmonella</taxon>
    </lineage>
</organism>
<evidence type="ECO:0000256" key="1">
    <source>
        <dbReference type="ARBA" id="ARBA00004429"/>
    </source>
</evidence>
<name>A0A447P3B1_SALET</name>
<feature type="transmembrane region" description="Helical" evidence="8">
    <location>
        <begin position="238"/>
        <end position="258"/>
    </location>
</feature>
<dbReference type="InterPro" id="IPR011701">
    <property type="entry name" value="MFS"/>
</dbReference>
<dbReference type="PROSITE" id="PS50850">
    <property type="entry name" value="MFS"/>
    <property type="match status" value="1"/>
</dbReference>
<protein>
    <submittedName>
        <fullName evidence="10">Membrane protein</fullName>
    </submittedName>
</protein>
<feature type="transmembrane region" description="Helical" evidence="8">
    <location>
        <begin position="147"/>
        <end position="168"/>
    </location>
</feature>
<feature type="transmembrane region" description="Helical" evidence="8">
    <location>
        <begin position="278"/>
        <end position="298"/>
    </location>
</feature>